<dbReference type="Proteomes" id="UP000555756">
    <property type="component" value="Unassembled WGS sequence"/>
</dbReference>
<dbReference type="PANTHER" id="PTHR38460:SF1">
    <property type="entry name" value="TAUTOMERASE YOLI-RELATED"/>
    <property type="match status" value="1"/>
</dbReference>
<proteinExistence type="predicted"/>
<reference evidence="1 2" key="1">
    <citation type="submission" date="2020-04" db="EMBL/GenBank/DDBJ databases">
        <title>Description of novel Gluconacetobacter.</title>
        <authorList>
            <person name="Sombolestani A."/>
        </authorList>
    </citation>
    <scope>NUCLEOTIDE SEQUENCE [LARGE SCALE GENOMIC DNA]</scope>
    <source>
        <strain evidence="1 2">LMG 21311</strain>
    </source>
</reference>
<sequence length="138" mass="15424">MPLLHFHLIEGRSDAEIKTLLDAAHEAMLEAFQVPAGDRYQIVSEHKPSRMIVEDTGLDIPRTRDVVLVQMFSRPRGDEKNALFYRLLVERLQQACGIAPSDVMISVVENQDAHWSFGHGRAQFLTGELPGPAKPAAH</sequence>
<dbReference type="InterPro" id="IPR014347">
    <property type="entry name" value="Tautomerase/MIF_sf"/>
</dbReference>
<dbReference type="Gene3D" id="3.30.429.10">
    <property type="entry name" value="Macrophage Migration Inhibitory Factor"/>
    <property type="match status" value="1"/>
</dbReference>
<evidence type="ECO:0000313" key="2">
    <source>
        <dbReference type="Proteomes" id="UP000555756"/>
    </source>
</evidence>
<dbReference type="PANTHER" id="PTHR38460">
    <property type="entry name" value="TAUTOMERASE YOLI-RELATED"/>
    <property type="match status" value="1"/>
</dbReference>
<dbReference type="InterPro" id="IPR037479">
    <property type="entry name" value="Tauto_MSAD"/>
</dbReference>
<dbReference type="AlphaFoldDB" id="A0A7W4JPV9"/>
<dbReference type="Pfam" id="PF14552">
    <property type="entry name" value="Tautomerase_2"/>
    <property type="match status" value="1"/>
</dbReference>
<dbReference type="SUPFAM" id="SSF55331">
    <property type="entry name" value="Tautomerase/MIF"/>
    <property type="match status" value="1"/>
</dbReference>
<accession>A0A7W4JPV9</accession>
<comment type="caution">
    <text evidence="1">The sequence shown here is derived from an EMBL/GenBank/DDBJ whole genome shotgun (WGS) entry which is preliminary data.</text>
</comment>
<name>A0A7W4JPV9_9PROT</name>
<evidence type="ECO:0000313" key="1">
    <source>
        <dbReference type="EMBL" id="MBB2188688.1"/>
    </source>
</evidence>
<keyword evidence="2" id="KW-1185">Reference proteome</keyword>
<dbReference type="EMBL" id="JABEQF010000001">
    <property type="protein sequence ID" value="MBB2188688.1"/>
    <property type="molecule type" value="Genomic_DNA"/>
</dbReference>
<organism evidence="1 2">
    <name type="scientific">Gluconacetobacter azotocaptans</name>
    <dbReference type="NCBI Taxonomy" id="142834"/>
    <lineage>
        <taxon>Bacteria</taxon>
        <taxon>Pseudomonadati</taxon>
        <taxon>Pseudomonadota</taxon>
        <taxon>Alphaproteobacteria</taxon>
        <taxon>Acetobacterales</taxon>
        <taxon>Acetobacteraceae</taxon>
        <taxon>Gluconacetobacter</taxon>
    </lineage>
</organism>
<protein>
    <submittedName>
        <fullName evidence="1">Tautomerase family protein</fullName>
    </submittedName>
</protein>
<gene>
    <name evidence="1" type="ORF">HLH34_01745</name>
</gene>
<dbReference type="RefSeq" id="WP_183117852.1">
    <property type="nucleotide sequence ID" value="NZ_JABEQF010000001.1"/>
</dbReference>